<dbReference type="Gene3D" id="1.10.10.10">
    <property type="entry name" value="Winged helix-like DNA-binding domain superfamily/Winged helix DNA-binding domain"/>
    <property type="match status" value="1"/>
</dbReference>
<dbReference type="GO" id="GO:0003677">
    <property type="term" value="F:DNA binding"/>
    <property type="evidence" value="ECO:0007669"/>
    <property type="project" value="InterPro"/>
</dbReference>
<organism evidence="2 3">
    <name type="scientific">Sporolactobacillus inulinus</name>
    <dbReference type="NCBI Taxonomy" id="2078"/>
    <lineage>
        <taxon>Bacteria</taxon>
        <taxon>Bacillati</taxon>
        <taxon>Bacillota</taxon>
        <taxon>Bacilli</taxon>
        <taxon>Bacillales</taxon>
        <taxon>Sporolactobacillaceae</taxon>
        <taxon>Sporolactobacillus</taxon>
    </lineage>
</organism>
<name>A0A4Y1ZHY5_9BACL</name>
<evidence type="ECO:0000259" key="1">
    <source>
        <dbReference type="Pfam" id="PF08281"/>
    </source>
</evidence>
<dbReference type="RefSeq" id="WP_262393178.1">
    <property type="nucleotide sequence ID" value="NZ_BEXB01000036.1"/>
</dbReference>
<dbReference type="NCBIfam" id="TIGR02937">
    <property type="entry name" value="sigma70-ECF"/>
    <property type="match status" value="1"/>
</dbReference>
<dbReference type="InterPro" id="IPR014284">
    <property type="entry name" value="RNA_pol_sigma-70_dom"/>
</dbReference>
<protein>
    <recommendedName>
        <fullName evidence="1">RNA polymerase sigma factor 70 region 4 type 2 domain-containing protein</fullName>
    </recommendedName>
</protein>
<dbReference type="AlphaFoldDB" id="A0A4Y1ZHY5"/>
<proteinExistence type="predicted"/>
<evidence type="ECO:0000313" key="3">
    <source>
        <dbReference type="Proteomes" id="UP000319716"/>
    </source>
</evidence>
<dbReference type="Proteomes" id="UP000319716">
    <property type="component" value="Unassembled WGS sequence"/>
</dbReference>
<dbReference type="SUPFAM" id="SSF88946">
    <property type="entry name" value="Sigma2 domain of RNA polymerase sigma factors"/>
    <property type="match status" value="1"/>
</dbReference>
<dbReference type="SUPFAM" id="SSF88659">
    <property type="entry name" value="Sigma3 and sigma4 domains of RNA polymerase sigma factors"/>
    <property type="match status" value="1"/>
</dbReference>
<dbReference type="InterPro" id="IPR013324">
    <property type="entry name" value="RNA_pol_sigma_r3/r4-like"/>
</dbReference>
<feature type="domain" description="RNA polymerase sigma factor 70 region 4 type 2" evidence="1">
    <location>
        <begin position="136"/>
        <end position="187"/>
    </location>
</feature>
<sequence length="235" mass="27398">MPFTDYFAAPFESASDAFERLMWKYEPKIRKTVRQNTDRYTNYLFCEADYDEALQIARNAFWEANDKFDIAKVTPEKNPENVFIAFATSTMNGRLSDHLRKHSKNMTRESYSMDRDRSYDIPDEATEPLNMQMLRLLEEHLPNLTPREALYLKLSLFHDWSTQQIAEAAHVSEHTVRSWKKCLRKKLQPLKEELKKTQMTFKKSSTGSAHAAGRFFCASNTQAMTGQTSINFVIL</sequence>
<gene>
    <name evidence="2" type="ORF">NBRC111894_3532</name>
</gene>
<comment type="caution">
    <text evidence="2">The sequence shown here is derived from an EMBL/GenBank/DDBJ whole genome shotgun (WGS) entry which is preliminary data.</text>
</comment>
<accession>A0A4Y1ZHY5</accession>
<dbReference type="Pfam" id="PF08281">
    <property type="entry name" value="Sigma70_r4_2"/>
    <property type="match status" value="1"/>
</dbReference>
<dbReference type="GO" id="GO:0016987">
    <property type="term" value="F:sigma factor activity"/>
    <property type="evidence" value="ECO:0007669"/>
    <property type="project" value="InterPro"/>
</dbReference>
<evidence type="ECO:0000313" key="2">
    <source>
        <dbReference type="EMBL" id="GAY77978.1"/>
    </source>
</evidence>
<dbReference type="EMBL" id="BEXB01000036">
    <property type="protein sequence ID" value="GAY77978.1"/>
    <property type="molecule type" value="Genomic_DNA"/>
</dbReference>
<dbReference type="InterPro" id="IPR036388">
    <property type="entry name" value="WH-like_DNA-bd_sf"/>
</dbReference>
<reference evidence="2 3" key="1">
    <citation type="submission" date="2017-11" db="EMBL/GenBank/DDBJ databases">
        <title>Draft Genome Sequence of Sporolactobacillus inulinus NBRC 111894 Isolated from Koso, a Japanese Sugar-Vegetable Fermented Beverage.</title>
        <authorList>
            <person name="Chiou T.Y."/>
            <person name="Oshima K."/>
            <person name="Suda W."/>
            <person name="Hattori M."/>
            <person name="Takahashi T."/>
        </authorList>
    </citation>
    <scope>NUCLEOTIDE SEQUENCE [LARGE SCALE GENOMIC DNA]</scope>
    <source>
        <strain evidence="2 3">NBRC111894</strain>
    </source>
</reference>
<dbReference type="GO" id="GO:0006352">
    <property type="term" value="P:DNA-templated transcription initiation"/>
    <property type="evidence" value="ECO:0007669"/>
    <property type="project" value="InterPro"/>
</dbReference>
<dbReference type="InterPro" id="IPR013325">
    <property type="entry name" value="RNA_pol_sigma_r2"/>
</dbReference>
<dbReference type="InterPro" id="IPR013249">
    <property type="entry name" value="RNA_pol_sigma70_r4_t2"/>
</dbReference>